<evidence type="ECO:0000256" key="2">
    <source>
        <dbReference type="ARBA" id="ARBA00022722"/>
    </source>
</evidence>
<comment type="catalytic activity">
    <reaction evidence="8">
        <text>Endonucleolytic cleavage of single-stranded RNA in A- and U-rich regions.</text>
        <dbReference type="EC" id="3.1.26.12"/>
    </reaction>
</comment>
<gene>
    <name evidence="8" type="primary">rne</name>
    <name evidence="12" type="ORF">Q8A70_06925</name>
</gene>
<accession>A0ABU0YJK9</accession>
<feature type="region of interest" description="Required for zinc-mediated homotetramerization and catalytic activity" evidence="8">
    <location>
        <begin position="599"/>
        <end position="602"/>
    </location>
</feature>
<dbReference type="InterPro" id="IPR019307">
    <property type="entry name" value="RNA-bd_AU-1/RNase_E/G"/>
</dbReference>
<comment type="subunit">
    <text evidence="8">Homotetramer formed by a dimer of dimers.</text>
</comment>
<feature type="compositionally biased region" description="Low complexity" evidence="9">
    <location>
        <begin position="889"/>
        <end position="901"/>
    </location>
</feature>
<dbReference type="Gene3D" id="2.40.50.140">
    <property type="entry name" value="Nucleic acid-binding proteins"/>
    <property type="match status" value="1"/>
</dbReference>
<comment type="cofactor">
    <cofactor evidence="8">
        <name>Zn(2+)</name>
        <dbReference type="ChEBI" id="CHEBI:29105"/>
    </cofactor>
    <text evidence="8">Binds 2 Zn(2+) ions per homotetramer.</text>
</comment>
<feature type="compositionally biased region" description="Basic and acidic residues" evidence="9">
    <location>
        <begin position="913"/>
        <end position="922"/>
    </location>
</feature>
<comment type="cofactor">
    <cofactor evidence="8">
        <name>Mg(2+)</name>
        <dbReference type="ChEBI" id="CHEBI:18420"/>
    </cofactor>
    <text evidence="8">Binds 1 Mg(2+) ion per subunit.</text>
</comment>
<evidence type="ECO:0000313" key="12">
    <source>
        <dbReference type="EMBL" id="MDQ7247392.1"/>
    </source>
</evidence>
<dbReference type="HAMAP" id="MF_00970">
    <property type="entry name" value="RNase_E"/>
    <property type="match status" value="1"/>
</dbReference>
<feature type="compositionally biased region" description="Low complexity" evidence="9">
    <location>
        <begin position="210"/>
        <end position="227"/>
    </location>
</feature>
<comment type="function">
    <text evidence="8">Endoribonuclease that plays a central role in RNA processing and decay. Required for the maturation of 5S and 16S rRNAs and the majority of tRNAs. Also involved in the degradation of most mRNAs.</text>
</comment>
<comment type="similarity">
    <text evidence="8">Belongs to the RNase E/G family. RNase E subfamily.</text>
</comment>
<comment type="caution">
    <text evidence="12">The sequence shown here is derived from an EMBL/GenBank/DDBJ whole genome shotgun (WGS) entry which is preliminary data.</text>
</comment>
<sequence length="964" mass="106453">MAKTMLIDATHPEETRVAVVDGKKLEEFDVEIAGRRPLKGNIYLAKVTRVEPSLQACFVEYGGNRHGFLAFSEIHPDYYRIPIADREALMRETQAALEDEHEEKPRRGRRQRGGQRSEAAAAENADEAAEHHHDHPEGEHAEGDDRHDDHADHGEGEQPESDSFFDAPSAPEGGAQLEGAEDSHRHEDESEGDATMALLAHQDVLRQDLSEAPAEAPSAAEEAPVSAGDADLPPPPQGELVEVPVSEEVFDTVGGSEPAPNDDPEVDEENARRRRQRALRRYKIQEVIKRRQILLVQVTKEERGNKGAALTTYLSLAGRYSVLMPNTDRGGGISRRITSINDRKRLKGIVDDLDVPEGMAVIVRTAGSERSKPEVKRDFEYLMRLWDEIRETTLKSSAPALIYEEASLIKRSIRDLYTREMGDIVVAGMEGYTQAKTFMRMLTPSHAKRVQLYRDASIPLFQRYQVESQLAAIHNPTVHLRSGGYIVINQTEALVAIDVNSGRSTKERNIEETATKTNAEAAEEIARQLRLRDLAGLIVIDFIDMEESRNNNAVERRLKDSLRNDRARIQIGRISSFGLLEMSRQRLHPSLQEASTDICPHCRGSGRIRSVDSTALHVLRLVEEEITKAFSPGVSVFAPTAVALYILNQKRTALSQLEARRGVRVYVNGDDSLTPPDFRLERIKQLAPGEELPPAPAPAPLPTDAEIDLEEDIVEEIEEEAEGATDVEGEAETAEAGAAASGDDEQGGRGRGRRRRRRRGRGNRFSADEFTESAERGGETPTAPDHATPGEQPAGETPAAAEAGETEAADDGDETEADGEETSNGDDPNRRRRRRGRRGGRRRSRRGPDQAQGEPLGEPSGEVDQAERDGEQPAVPEDSDALPPQWRQPSAPAAEHVAPAYAPEPAPLPAAARSDHRDEAPEKVSPAITVIEIDESSDQSVRTVAPEESGDQSRRRGWWRRLIE</sequence>
<keyword evidence="6 8" id="KW-0460">Magnesium</keyword>
<feature type="compositionally biased region" description="Basic residues" evidence="9">
    <location>
        <begin position="750"/>
        <end position="762"/>
    </location>
</feature>
<evidence type="ECO:0000256" key="7">
    <source>
        <dbReference type="ARBA" id="ARBA00022884"/>
    </source>
</evidence>
<keyword evidence="8" id="KW-0472">Membrane</keyword>
<keyword evidence="8" id="KW-0699">rRNA-binding</keyword>
<evidence type="ECO:0000256" key="6">
    <source>
        <dbReference type="ARBA" id="ARBA00022842"/>
    </source>
</evidence>
<dbReference type="Proteomes" id="UP001230156">
    <property type="component" value="Unassembled WGS sequence"/>
</dbReference>
<feature type="domain" description="RNase E/G thioredoxin-like" evidence="11">
    <location>
        <begin position="598"/>
        <end position="683"/>
    </location>
</feature>
<dbReference type="PANTHER" id="PTHR30001">
    <property type="entry name" value="RIBONUCLEASE"/>
    <property type="match status" value="1"/>
</dbReference>
<keyword evidence="4 8" id="KW-0255">Endonuclease</keyword>
<keyword evidence="8" id="KW-1003">Cell membrane</keyword>
<protein>
    <recommendedName>
        <fullName evidence="8">Ribonuclease E</fullName>
        <shortName evidence="8">RNase E</shortName>
        <ecNumber evidence="8">3.1.26.12</ecNumber>
    </recommendedName>
</protein>
<feature type="region of interest" description="Disordered" evidence="9">
    <location>
        <begin position="96"/>
        <end position="194"/>
    </location>
</feature>
<keyword evidence="7 8" id="KW-0694">RNA-binding</keyword>
<keyword evidence="8" id="KW-0819">tRNA processing</keyword>
<evidence type="ECO:0000256" key="1">
    <source>
        <dbReference type="ARBA" id="ARBA00022490"/>
    </source>
</evidence>
<evidence type="ECO:0000256" key="5">
    <source>
        <dbReference type="ARBA" id="ARBA00022801"/>
    </source>
</evidence>
<reference evidence="13" key="1">
    <citation type="submission" date="2023-08" db="EMBL/GenBank/DDBJ databases">
        <title>Rhodospirillaceae gen. nov., a novel taxon isolated from the Yangtze River Yuezi River estuary sludge.</title>
        <authorList>
            <person name="Ruan L."/>
        </authorList>
    </citation>
    <scope>NUCLEOTIDE SEQUENCE [LARGE SCALE GENOMIC DNA]</scope>
    <source>
        <strain evidence="13">R-7</strain>
    </source>
</reference>
<keyword evidence="8" id="KW-0820">tRNA-binding</keyword>
<keyword evidence="5 8" id="KW-0378">Hydrolase</keyword>
<dbReference type="Pfam" id="PF20833">
    <property type="entry name" value="RNase_E_G_Thio"/>
    <property type="match status" value="1"/>
</dbReference>
<feature type="binding site" evidence="8">
    <location>
        <position position="599"/>
    </location>
    <ligand>
        <name>Zn(2+)</name>
        <dbReference type="ChEBI" id="CHEBI:29105"/>
        <note>ligand shared between dimeric partners</note>
    </ligand>
</feature>
<feature type="compositionally biased region" description="Low complexity" evidence="9">
    <location>
        <begin position="114"/>
        <end position="123"/>
    </location>
</feature>
<dbReference type="NCBIfam" id="TIGR00757">
    <property type="entry name" value="RNaseEG"/>
    <property type="match status" value="1"/>
</dbReference>
<dbReference type="EC" id="3.1.26.12" evidence="8"/>
<keyword evidence="3 8" id="KW-0479">Metal-binding</keyword>
<dbReference type="InterPro" id="IPR004659">
    <property type="entry name" value="RNase_E/G"/>
</dbReference>
<feature type="compositionally biased region" description="Basic residues" evidence="9">
    <location>
        <begin position="955"/>
        <end position="964"/>
    </location>
</feature>
<dbReference type="RefSeq" id="WP_379954793.1">
    <property type="nucleotide sequence ID" value="NZ_JAUYVI010000002.1"/>
</dbReference>
<dbReference type="Gene3D" id="3.40.1260.20">
    <property type="entry name" value="Ribonuclease E, catalytic domain"/>
    <property type="match status" value="1"/>
</dbReference>
<feature type="binding site" evidence="8">
    <location>
        <position position="541"/>
    </location>
    <ligand>
        <name>Mg(2+)</name>
        <dbReference type="ChEBI" id="CHEBI:18420"/>
        <note>catalytic</note>
    </ligand>
</feature>
<dbReference type="InterPro" id="IPR012340">
    <property type="entry name" value="NA-bd_OB-fold"/>
</dbReference>
<keyword evidence="8" id="KW-0698">rRNA processing</keyword>
<name>A0ABU0YJK9_9PROT</name>
<keyword evidence="13" id="KW-1185">Reference proteome</keyword>
<organism evidence="12 13">
    <name type="scientific">Dongia sedimenti</name>
    <dbReference type="NCBI Taxonomy" id="3064282"/>
    <lineage>
        <taxon>Bacteria</taxon>
        <taxon>Pseudomonadati</taxon>
        <taxon>Pseudomonadota</taxon>
        <taxon>Alphaproteobacteria</taxon>
        <taxon>Rhodospirillales</taxon>
        <taxon>Dongiaceae</taxon>
        <taxon>Dongia</taxon>
    </lineage>
</organism>
<feature type="compositionally biased region" description="Basic residues" evidence="9">
    <location>
        <begin position="830"/>
        <end position="845"/>
    </location>
</feature>
<evidence type="ECO:0000259" key="10">
    <source>
        <dbReference type="Pfam" id="PF10150"/>
    </source>
</evidence>
<keyword evidence="2 8" id="KW-0540">Nuclease</keyword>
<keyword evidence="8" id="KW-0862">Zinc</keyword>
<feature type="compositionally biased region" description="Basic and acidic residues" evidence="9">
    <location>
        <begin position="128"/>
        <end position="156"/>
    </location>
</feature>
<feature type="compositionally biased region" description="Acidic residues" evidence="9">
    <location>
        <begin position="804"/>
        <end position="824"/>
    </location>
</feature>
<dbReference type="PANTHER" id="PTHR30001:SF1">
    <property type="entry name" value="RIBONUCLEASE E_G-LIKE PROTEIN, CHLOROPLASTIC"/>
    <property type="match status" value="1"/>
</dbReference>
<keyword evidence="1 8" id="KW-0963">Cytoplasm</keyword>
<feature type="region of interest" description="Disordered" evidence="9">
    <location>
        <begin position="210"/>
        <end position="274"/>
    </location>
</feature>
<evidence type="ECO:0000256" key="9">
    <source>
        <dbReference type="SAM" id="MobiDB-lite"/>
    </source>
</evidence>
<feature type="domain" description="RNA-binding protein AU-1/Ribonuclease E/G" evidence="10">
    <location>
        <begin position="315"/>
        <end position="586"/>
    </location>
</feature>
<evidence type="ECO:0000256" key="4">
    <source>
        <dbReference type="ARBA" id="ARBA00022759"/>
    </source>
</evidence>
<feature type="compositionally biased region" description="Acidic residues" evidence="9">
    <location>
        <begin position="720"/>
        <end position="733"/>
    </location>
</feature>
<feature type="compositionally biased region" description="Low complexity" evidence="9">
    <location>
        <begin position="793"/>
        <end position="803"/>
    </location>
</feature>
<comment type="subcellular location">
    <subcellularLocation>
        <location evidence="8">Cytoplasm</location>
    </subcellularLocation>
    <subcellularLocation>
        <location evidence="8">Cell inner membrane</location>
        <topology evidence="8">Peripheral membrane protein</topology>
        <orientation evidence="8">Cytoplasmic side</orientation>
    </subcellularLocation>
</comment>
<keyword evidence="8" id="KW-0997">Cell inner membrane</keyword>
<evidence type="ECO:0000256" key="8">
    <source>
        <dbReference type="HAMAP-Rule" id="MF_00970"/>
    </source>
</evidence>
<evidence type="ECO:0000259" key="11">
    <source>
        <dbReference type="Pfam" id="PF20833"/>
    </source>
</evidence>
<dbReference type="InterPro" id="IPR048583">
    <property type="entry name" value="RNase_E_G_thioredoxin-like"/>
</dbReference>
<dbReference type="Pfam" id="PF10150">
    <property type="entry name" value="RNase_E_G"/>
    <property type="match status" value="1"/>
</dbReference>
<feature type="region of interest" description="Disordered" evidence="9">
    <location>
        <begin position="720"/>
        <end position="964"/>
    </location>
</feature>
<evidence type="ECO:0000256" key="3">
    <source>
        <dbReference type="ARBA" id="ARBA00022723"/>
    </source>
</evidence>
<evidence type="ECO:0000313" key="13">
    <source>
        <dbReference type="Proteomes" id="UP001230156"/>
    </source>
</evidence>
<feature type="binding site" evidence="8">
    <location>
        <position position="602"/>
    </location>
    <ligand>
        <name>Zn(2+)</name>
        <dbReference type="ChEBI" id="CHEBI:29105"/>
        <note>ligand shared between dimeric partners</note>
    </ligand>
</feature>
<dbReference type="SUPFAM" id="SSF50249">
    <property type="entry name" value="Nucleic acid-binding proteins"/>
    <property type="match status" value="1"/>
</dbReference>
<feature type="binding site" evidence="8">
    <location>
        <position position="498"/>
    </location>
    <ligand>
        <name>Mg(2+)</name>
        <dbReference type="ChEBI" id="CHEBI:18420"/>
        <note>catalytic</note>
    </ligand>
</feature>
<proteinExistence type="inferred from homology"/>
<dbReference type="EMBL" id="JAUYVI010000002">
    <property type="protein sequence ID" value="MDQ7247392.1"/>
    <property type="molecule type" value="Genomic_DNA"/>
</dbReference>
<dbReference type="InterPro" id="IPR028878">
    <property type="entry name" value="RNase_E"/>
</dbReference>